<comment type="caution">
    <text evidence="3">The sequence shown here is derived from an EMBL/GenBank/DDBJ whole genome shotgun (WGS) entry which is preliminary data.</text>
</comment>
<accession>A0A1J4VAZ1</accession>
<protein>
    <recommendedName>
        <fullName evidence="5">Heavy metal translocating P-type ATPase</fullName>
    </recommendedName>
</protein>
<keyword evidence="2" id="KW-1133">Transmembrane helix</keyword>
<evidence type="ECO:0008006" key="5">
    <source>
        <dbReference type="Google" id="ProtNLM"/>
    </source>
</evidence>
<dbReference type="AlphaFoldDB" id="A0A1J4VAZ1"/>
<feature type="transmembrane region" description="Helical" evidence="2">
    <location>
        <begin position="76"/>
        <end position="101"/>
    </location>
</feature>
<gene>
    <name evidence="3" type="ORF">AUJ44_00860</name>
</gene>
<proteinExistence type="predicted"/>
<dbReference type="EMBL" id="MNVO01000015">
    <property type="protein sequence ID" value="OIO33219.1"/>
    <property type="molecule type" value="Genomic_DNA"/>
</dbReference>
<evidence type="ECO:0000256" key="2">
    <source>
        <dbReference type="SAM" id="Phobius"/>
    </source>
</evidence>
<evidence type="ECO:0000256" key="1">
    <source>
        <dbReference type="SAM" id="MobiDB-lite"/>
    </source>
</evidence>
<dbReference type="STRING" id="1805282.AUJ44_00860"/>
<evidence type="ECO:0000313" key="3">
    <source>
        <dbReference type="EMBL" id="OIO33219.1"/>
    </source>
</evidence>
<name>A0A1J4VAZ1_9BACT</name>
<feature type="compositionally biased region" description="Basic and acidic residues" evidence="1">
    <location>
        <begin position="31"/>
        <end position="51"/>
    </location>
</feature>
<keyword evidence="2" id="KW-0472">Membrane</keyword>
<organism evidence="3 4">
    <name type="scientific">Candidatus Nomurabacteria bacterium CG1_02_47_685</name>
    <dbReference type="NCBI Taxonomy" id="1805282"/>
    <lineage>
        <taxon>Bacteria</taxon>
        <taxon>Candidatus Nomuraibacteriota</taxon>
    </lineage>
</organism>
<evidence type="ECO:0000313" key="4">
    <source>
        <dbReference type="Proteomes" id="UP000183206"/>
    </source>
</evidence>
<reference evidence="3 4" key="1">
    <citation type="journal article" date="2016" name="Environ. Microbiol.">
        <title>Genomic resolution of a cold subsurface aquifer community provides metabolic insights for novel microbes adapted to high CO concentrations.</title>
        <authorList>
            <person name="Probst A.J."/>
            <person name="Castelle C.J."/>
            <person name="Singh A."/>
            <person name="Brown C.T."/>
            <person name="Anantharaman K."/>
            <person name="Sharon I."/>
            <person name="Hug L.A."/>
            <person name="Burstein D."/>
            <person name="Emerson J.B."/>
            <person name="Thomas B.C."/>
            <person name="Banfield J.F."/>
        </authorList>
    </citation>
    <scope>NUCLEOTIDE SEQUENCE [LARGE SCALE GENOMIC DNA]</scope>
    <source>
        <strain evidence="3">CG1_02_47_685</strain>
    </source>
</reference>
<feature type="region of interest" description="Disordered" evidence="1">
    <location>
        <begin position="29"/>
        <end position="51"/>
    </location>
</feature>
<sequence>MRRHEHKNAQVVVRHDSCYSPASKTVHAARASRDSEMNHGHHEHGDEHDGHGMDHIHHSAHDFVGHGSAKMFLRRFLIVTILLIPLALTNETIASFFGFPIVTLKKWVGFAIATIIFSFALIFFKHARHEIQARQYGTRI</sequence>
<keyword evidence="2" id="KW-0812">Transmembrane</keyword>
<feature type="transmembrane region" description="Helical" evidence="2">
    <location>
        <begin position="107"/>
        <end position="124"/>
    </location>
</feature>
<dbReference type="Proteomes" id="UP000183206">
    <property type="component" value="Unassembled WGS sequence"/>
</dbReference>